<dbReference type="AlphaFoldDB" id="A0A6H5HX79"/>
<reference evidence="2 3" key="1">
    <citation type="submission" date="2020-02" db="EMBL/GenBank/DDBJ databases">
        <authorList>
            <person name="Ferguson B K."/>
        </authorList>
    </citation>
    <scope>NUCLEOTIDE SEQUENCE [LARGE SCALE GENOMIC DNA]</scope>
</reference>
<organism evidence="2 3">
    <name type="scientific">Trichogramma brassicae</name>
    <dbReference type="NCBI Taxonomy" id="86971"/>
    <lineage>
        <taxon>Eukaryota</taxon>
        <taxon>Metazoa</taxon>
        <taxon>Ecdysozoa</taxon>
        <taxon>Arthropoda</taxon>
        <taxon>Hexapoda</taxon>
        <taxon>Insecta</taxon>
        <taxon>Pterygota</taxon>
        <taxon>Neoptera</taxon>
        <taxon>Endopterygota</taxon>
        <taxon>Hymenoptera</taxon>
        <taxon>Apocrita</taxon>
        <taxon>Proctotrupomorpha</taxon>
        <taxon>Chalcidoidea</taxon>
        <taxon>Trichogrammatidae</taxon>
        <taxon>Trichogramma</taxon>
    </lineage>
</organism>
<sequence>MINDLPRLRGSSSLSPSQKTNDPDSALELALSFDRMCRQSSGASTRWRRTEFRSVREQLWEPRDRRPTQIELINVITDLCATIQSTEHDDWTRGRVQARQELLQGYWEDFMSNHLELMEPDNDDPSYDRASNYALVQGQYVDATGVLYDVQSRLQSEPRRPERVMAHLEAQPPPQSHSRLPQINVPDFSGRREDWESFRDLFNALIHQSSHLSNVETPLLPKDAGPRIAAWSWSDAAPHDDRAATSWQPRRTEHRSRVDNLGPGAVGWATNGPTSASPRPLMDLSPPPGIDNYWQCCSNFGKSRIFPLIHRSHPPTSAVSSSSWSIIEITRSVRYVVRLPLKPDAGRLLGSSESSACASLAHLHRRMARDDTFAAAYRDFMQAYIDSGHMIKLSHEEMKLKDRPVHYIPPPRDLAAWCARSGGSTGSPRPTDPIDKQRRFSAPQVGRERPSTARGPQRCRLPATHLDQFFRRGPGTRARDRLEPSRRFAGCRGARCLETPTQQAGAQTLRIHAFADASRRAMAAVTYSRCEDETGQVRLRILVSKTKLAPIRSVLVDPARTPRSTIPRLELRAALIAARLLRTTCDELAIDINTCVALSDSRIVLHWIDSPRRSAILWSTDTSIKSKN</sequence>
<keyword evidence="3" id="KW-1185">Reference proteome</keyword>
<protein>
    <submittedName>
        <fullName evidence="2">Uncharacterized protein</fullName>
    </submittedName>
</protein>
<dbReference type="Proteomes" id="UP000479190">
    <property type="component" value="Unassembled WGS sequence"/>
</dbReference>
<dbReference type="PANTHER" id="PTHR47331">
    <property type="entry name" value="PHD-TYPE DOMAIN-CONTAINING PROTEIN"/>
    <property type="match status" value="1"/>
</dbReference>
<accession>A0A6H5HX79</accession>
<dbReference type="InterPro" id="IPR008042">
    <property type="entry name" value="Retrotrans_Pao"/>
</dbReference>
<dbReference type="PANTHER" id="PTHR47331:SF1">
    <property type="entry name" value="GAG-LIKE PROTEIN"/>
    <property type="match status" value="1"/>
</dbReference>
<evidence type="ECO:0000313" key="3">
    <source>
        <dbReference type="Proteomes" id="UP000479190"/>
    </source>
</evidence>
<proteinExistence type="predicted"/>
<gene>
    <name evidence="2" type="ORF">TBRA_LOCUS1946</name>
</gene>
<evidence type="ECO:0000256" key="1">
    <source>
        <dbReference type="SAM" id="MobiDB-lite"/>
    </source>
</evidence>
<name>A0A6H5HX79_9HYME</name>
<feature type="region of interest" description="Disordered" evidence="1">
    <location>
        <begin position="239"/>
        <end position="280"/>
    </location>
</feature>
<feature type="region of interest" description="Disordered" evidence="1">
    <location>
        <begin position="1"/>
        <end position="24"/>
    </location>
</feature>
<feature type="compositionally biased region" description="Low complexity" evidence="1">
    <location>
        <begin position="8"/>
        <end position="17"/>
    </location>
</feature>
<feature type="region of interest" description="Disordered" evidence="1">
    <location>
        <begin position="420"/>
        <end position="458"/>
    </location>
</feature>
<dbReference type="EMBL" id="CADCXV010000377">
    <property type="protein sequence ID" value="CAB0029923.1"/>
    <property type="molecule type" value="Genomic_DNA"/>
</dbReference>
<dbReference type="Pfam" id="PF05380">
    <property type="entry name" value="Peptidase_A17"/>
    <property type="match status" value="1"/>
</dbReference>
<evidence type="ECO:0000313" key="2">
    <source>
        <dbReference type="EMBL" id="CAB0029923.1"/>
    </source>
</evidence>